<keyword evidence="1" id="KW-0812">Transmembrane</keyword>
<dbReference type="RefSeq" id="WP_133642810.1">
    <property type="nucleotide sequence ID" value="NZ_SNYI01000001.1"/>
</dbReference>
<gene>
    <name evidence="2" type="ORF">CLV82_0608</name>
</gene>
<feature type="transmembrane region" description="Helical" evidence="1">
    <location>
        <begin position="122"/>
        <end position="139"/>
    </location>
</feature>
<proteinExistence type="predicted"/>
<feature type="transmembrane region" description="Helical" evidence="1">
    <location>
        <begin position="12"/>
        <end position="29"/>
    </location>
</feature>
<feature type="transmembrane region" description="Helical" evidence="1">
    <location>
        <begin position="341"/>
        <end position="361"/>
    </location>
</feature>
<feature type="transmembrane region" description="Helical" evidence="1">
    <location>
        <begin position="373"/>
        <end position="392"/>
    </location>
</feature>
<organism evidence="2 3">
    <name type="scientific">Zeaxanthinibacter enoshimensis</name>
    <dbReference type="NCBI Taxonomy" id="392009"/>
    <lineage>
        <taxon>Bacteria</taxon>
        <taxon>Pseudomonadati</taxon>
        <taxon>Bacteroidota</taxon>
        <taxon>Flavobacteriia</taxon>
        <taxon>Flavobacteriales</taxon>
        <taxon>Flavobacteriaceae</taxon>
        <taxon>Zeaxanthinibacter</taxon>
    </lineage>
</organism>
<feature type="transmembrane region" description="Helical" evidence="1">
    <location>
        <begin position="96"/>
        <end position="115"/>
    </location>
</feature>
<keyword evidence="3" id="KW-1185">Reference proteome</keyword>
<keyword evidence="1" id="KW-1133">Transmembrane helix</keyword>
<feature type="transmembrane region" description="Helical" evidence="1">
    <location>
        <begin position="223"/>
        <end position="241"/>
    </location>
</feature>
<dbReference type="AlphaFoldDB" id="A0A4R6TND7"/>
<name>A0A4R6TND7_9FLAO</name>
<evidence type="ECO:0000313" key="3">
    <source>
        <dbReference type="Proteomes" id="UP000295468"/>
    </source>
</evidence>
<protein>
    <recommendedName>
        <fullName evidence="4">4-amino-4-deoxy-L-arabinose transferase-like glycosyltransferase</fullName>
    </recommendedName>
</protein>
<dbReference type="Proteomes" id="UP000295468">
    <property type="component" value="Unassembled WGS sequence"/>
</dbReference>
<evidence type="ECO:0008006" key="4">
    <source>
        <dbReference type="Google" id="ProtNLM"/>
    </source>
</evidence>
<feature type="transmembrane region" description="Helical" evidence="1">
    <location>
        <begin position="159"/>
        <end position="175"/>
    </location>
</feature>
<feature type="transmembrane region" description="Helical" evidence="1">
    <location>
        <begin position="276"/>
        <end position="296"/>
    </location>
</feature>
<reference evidence="2 3" key="1">
    <citation type="submission" date="2019-03" db="EMBL/GenBank/DDBJ databases">
        <title>Genomic Encyclopedia of Archaeal and Bacterial Type Strains, Phase II (KMG-II): from individual species to whole genera.</title>
        <authorList>
            <person name="Goeker M."/>
        </authorList>
    </citation>
    <scope>NUCLEOTIDE SEQUENCE [LARGE SCALE GENOMIC DNA]</scope>
    <source>
        <strain evidence="2 3">DSM 18435</strain>
    </source>
</reference>
<feature type="transmembrane region" description="Helical" evidence="1">
    <location>
        <begin position="71"/>
        <end position="90"/>
    </location>
</feature>
<comment type="caution">
    <text evidence="2">The sequence shown here is derived from an EMBL/GenBank/DDBJ whole genome shotgun (WGS) entry which is preliminary data.</text>
</comment>
<keyword evidence="1" id="KW-0472">Membrane</keyword>
<accession>A0A4R6TND7</accession>
<dbReference type="OrthoDB" id="524302at2"/>
<feature type="transmembrane region" description="Helical" evidence="1">
    <location>
        <begin position="187"/>
        <end position="211"/>
    </location>
</feature>
<dbReference type="EMBL" id="SNYI01000001">
    <property type="protein sequence ID" value="TDQ32775.1"/>
    <property type="molecule type" value="Genomic_DNA"/>
</dbReference>
<evidence type="ECO:0000256" key="1">
    <source>
        <dbReference type="SAM" id="Phobius"/>
    </source>
</evidence>
<sequence length="527" mass="61539">MYQKRHSIPREINIYLSFLCFIGFLSFFQNPTAYTWAEQDMMPFLMKIFNENLLVEDFFTQASMIKNPRWVYGYLIVGISTVTSLHWYTVLYFLKLIMLILYPAIIFLVLCGLSLKGVSRNKMIRIMPFIALIVAIFVLSKDLNQFFAIGSWRPFNASLYPANLSMFFCFTGIIIKEFRISGQWAFLGLFIIGALIHPVMALFVAGFYLPFLLPGWKKELKTIFKIIAAILIPGLLISLFLKDASNMDTSQFIQYYIFERHPWHYHVPDYKQYNPMWLWTFTGISVMYLIPIFYGIKKRSKYLVISTATAMIFFITAVTLQFIFIDIIPLKFIAYLGPSRYTTFGLWSVLVCWILMLGLLIKEKPVSPLPVMPYKALLLLIFSLIISGASLMDDPWQPPSLTKRNLFSFVHNTPRESVFLTYSQALNTDMRIIGKRNVLISKEFPFAESRIKEHAERYTAVYGSRLNRISEIQYFRSLKPEDWKNIAEQYGLDFLLIEKDYSDSFNSLTPVWEEGDWQIFALKDFKL</sequence>
<feature type="transmembrane region" description="Helical" evidence="1">
    <location>
        <begin position="302"/>
        <end position="329"/>
    </location>
</feature>
<evidence type="ECO:0000313" key="2">
    <source>
        <dbReference type="EMBL" id="TDQ32775.1"/>
    </source>
</evidence>